<dbReference type="GeneID" id="136814107"/>
<reference evidence="11" key="1">
    <citation type="submission" date="2021-01" db="UniProtKB">
        <authorList>
            <consortium name="EnsemblMetazoa"/>
        </authorList>
    </citation>
    <scope>IDENTIFICATION</scope>
</reference>
<protein>
    <recommendedName>
        <fullName evidence="10">Hexosyltransferase</fullName>
        <ecNumber evidence="10">2.4.1.-</ecNumber>
    </recommendedName>
</protein>
<organism evidence="11 12">
    <name type="scientific">Clytia hemisphaerica</name>
    <dbReference type="NCBI Taxonomy" id="252671"/>
    <lineage>
        <taxon>Eukaryota</taxon>
        <taxon>Metazoa</taxon>
        <taxon>Cnidaria</taxon>
        <taxon>Hydrozoa</taxon>
        <taxon>Hydroidolina</taxon>
        <taxon>Leptothecata</taxon>
        <taxon>Obeliida</taxon>
        <taxon>Clytiidae</taxon>
        <taxon>Clytia</taxon>
    </lineage>
</organism>
<keyword evidence="7 10" id="KW-1133">Transmembrane helix</keyword>
<comment type="similarity">
    <text evidence="2 10">Belongs to the glycosyltransferase 31 family.</text>
</comment>
<keyword evidence="4" id="KW-0808">Transferase</keyword>
<dbReference type="GO" id="GO:0016758">
    <property type="term" value="F:hexosyltransferase activity"/>
    <property type="evidence" value="ECO:0007669"/>
    <property type="project" value="InterPro"/>
</dbReference>
<keyword evidence="9 10" id="KW-0472">Membrane</keyword>
<keyword evidence="6 10" id="KW-0735">Signal-anchor</keyword>
<evidence type="ECO:0000256" key="10">
    <source>
        <dbReference type="RuleBase" id="RU363063"/>
    </source>
</evidence>
<keyword evidence="12" id="KW-1185">Reference proteome</keyword>
<evidence type="ECO:0000256" key="6">
    <source>
        <dbReference type="ARBA" id="ARBA00022968"/>
    </source>
</evidence>
<keyword evidence="5 10" id="KW-0812">Transmembrane</keyword>
<evidence type="ECO:0000256" key="9">
    <source>
        <dbReference type="ARBA" id="ARBA00023136"/>
    </source>
</evidence>
<evidence type="ECO:0000256" key="1">
    <source>
        <dbReference type="ARBA" id="ARBA00004323"/>
    </source>
</evidence>
<dbReference type="InterPro" id="IPR002659">
    <property type="entry name" value="Glyco_trans_31"/>
</dbReference>
<dbReference type="PANTHER" id="PTHR11214">
    <property type="entry name" value="BETA-1,3-N-ACETYLGLUCOSAMINYLTRANSFERASE"/>
    <property type="match status" value="1"/>
</dbReference>
<sequence>MQIMIPILNKLPKVRRISQKKVAVMVVLFFGFVWMATNFEITIRRSKVPITIQTTTITLTTKRKIPQLNPKANIKLLNAEDIERFTGNILVLTTSGIQNQNKRDSIRTTWGNSTKFIEYRKKYNHITYKVYFNTGFRSDTIKAAKLESSNFKDMLITNRTEGYWDLSRRVMLGFLWSLEYCSYDYLLKGDDDVFTNIPNLFQIIYTDPFVLEHKDRIYAGLIYPKTLPNRNRRSKWYISKKEYAPDTYPPFATGLGFILTRLIVERIRPHFDWVNPFRMDDVYVGMLINRANITGLGIRYTKDEKQFSGFNSPKQCKYQKNAVVYHKVGSHSCMKSLTDKSI</sequence>
<name>A0A7M6DK75_9CNID</name>
<dbReference type="RefSeq" id="XP_066926714.1">
    <property type="nucleotide sequence ID" value="XM_067070613.1"/>
</dbReference>
<evidence type="ECO:0000256" key="8">
    <source>
        <dbReference type="ARBA" id="ARBA00023034"/>
    </source>
</evidence>
<dbReference type="GO" id="GO:0000139">
    <property type="term" value="C:Golgi membrane"/>
    <property type="evidence" value="ECO:0007669"/>
    <property type="project" value="UniProtKB-SubCell"/>
</dbReference>
<evidence type="ECO:0000256" key="3">
    <source>
        <dbReference type="ARBA" id="ARBA00022676"/>
    </source>
</evidence>
<evidence type="ECO:0000313" key="11">
    <source>
        <dbReference type="EnsemblMetazoa" id="CLYHEMP013702.1"/>
    </source>
</evidence>
<keyword evidence="3 10" id="KW-0328">Glycosyltransferase</keyword>
<evidence type="ECO:0000256" key="4">
    <source>
        <dbReference type="ARBA" id="ARBA00022679"/>
    </source>
</evidence>
<dbReference type="GO" id="GO:0006493">
    <property type="term" value="P:protein O-linked glycosylation"/>
    <property type="evidence" value="ECO:0007669"/>
    <property type="project" value="TreeGrafter"/>
</dbReference>
<keyword evidence="8 10" id="KW-0333">Golgi apparatus</keyword>
<dbReference type="PANTHER" id="PTHR11214:SF3">
    <property type="entry name" value="BETA-1,3-GALACTOSYLTRANSFERASE 6"/>
    <property type="match status" value="1"/>
</dbReference>
<feature type="transmembrane region" description="Helical" evidence="10">
    <location>
        <begin position="21"/>
        <end position="39"/>
    </location>
</feature>
<dbReference type="Gene3D" id="3.90.550.50">
    <property type="match status" value="1"/>
</dbReference>
<proteinExistence type="inferred from homology"/>
<dbReference type="EnsemblMetazoa" id="CLYHEMT013702.1">
    <property type="protein sequence ID" value="CLYHEMP013702.1"/>
    <property type="gene ID" value="CLYHEMG013702"/>
</dbReference>
<evidence type="ECO:0000256" key="5">
    <source>
        <dbReference type="ARBA" id="ARBA00022692"/>
    </source>
</evidence>
<comment type="subcellular location">
    <subcellularLocation>
        <location evidence="1 10">Golgi apparatus membrane</location>
        <topology evidence="1 10">Single-pass type II membrane protein</topology>
    </subcellularLocation>
</comment>
<evidence type="ECO:0000256" key="7">
    <source>
        <dbReference type="ARBA" id="ARBA00022989"/>
    </source>
</evidence>
<dbReference type="OrthoDB" id="2139606at2759"/>
<dbReference type="AlphaFoldDB" id="A0A7M6DK75"/>
<evidence type="ECO:0000313" key="12">
    <source>
        <dbReference type="Proteomes" id="UP000594262"/>
    </source>
</evidence>
<dbReference type="EC" id="2.4.1.-" evidence="10"/>
<evidence type="ECO:0000256" key="2">
    <source>
        <dbReference type="ARBA" id="ARBA00008661"/>
    </source>
</evidence>
<dbReference type="Pfam" id="PF01762">
    <property type="entry name" value="Galactosyl_T"/>
    <property type="match status" value="1"/>
</dbReference>
<accession>A0A7M6DK75</accession>
<dbReference type="Proteomes" id="UP000594262">
    <property type="component" value="Unplaced"/>
</dbReference>